<accession>A0A1M5PBM8</accession>
<feature type="binding site" evidence="3">
    <location>
        <position position="6"/>
    </location>
    <ligand>
        <name>Zn(2+)</name>
        <dbReference type="ChEBI" id="CHEBI:29105"/>
    </ligand>
</feature>
<feature type="binding site" evidence="3">
    <location>
        <position position="18"/>
    </location>
    <ligand>
        <name>Zn(2+)</name>
        <dbReference type="ChEBI" id="CHEBI:29105"/>
    </ligand>
</feature>
<dbReference type="InterPro" id="IPR005584">
    <property type="entry name" value="DNA_gyrase_inhibitor_YacG"/>
</dbReference>
<evidence type="ECO:0000256" key="2">
    <source>
        <dbReference type="ARBA" id="ARBA00022833"/>
    </source>
</evidence>
<dbReference type="Proteomes" id="UP000184221">
    <property type="component" value="Unassembled WGS sequence"/>
</dbReference>
<dbReference type="GO" id="GO:0008270">
    <property type="term" value="F:zinc ion binding"/>
    <property type="evidence" value="ECO:0007669"/>
    <property type="project" value="UniProtKB-UniRule"/>
</dbReference>
<organism evidence="4 5">
    <name type="scientific">Marivita hallyeonensis</name>
    <dbReference type="NCBI Taxonomy" id="996342"/>
    <lineage>
        <taxon>Bacteria</taxon>
        <taxon>Pseudomonadati</taxon>
        <taxon>Pseudomonadota</taxon>
        <taxon>Alphaproteobacteria</taxon>
        <taxon>Rhodobacterales</taxon>
        <taxon>Roseobacteraceae</taxon>
        <taxon>Marivita</taxon>
    </lineage>
</organism>
<dbReference type="SUPFAM" id="SSF57716">
    <property type="entry name" value="Glucocorticoid receptor-like (DNA-binding domain)"/>
    <property type="match status" value="1"/>
</dbReference>
<comment type="cofactor">
    <cofactor evidence="3">
        <name>Zn(2+)</name>
        <dbReference type="ChEBI" id="CHEBI:29105"/>
    </cofactor>
    <text evidence="3">Binds 1 zinc ion.</text>
</comment>
<comment type="subunit">
    <text evidence="3">Interacts with GyrB.</text>
</comment>
<feature type="binding site" evidence="3">
    <location>
        <position position="3"/>
    </location>
    <ligand>
        <name>Zn(2+)</name>
        <dbReference type="ChEBI" id="CHEBI:29105"/>
    </ligand>
</feature>
<comment type="similarity">
    <text evidence="3">Belongs to the DNA gyrase inhibitor YacG family.</text>
</comment>
<dbReference type="Pfam" id="PF03884">
    <property type="entry name" value="YacG"/>
    <property type="match status" value="1"/>
</dbReference>
<dbReference type="HAMAP" id="MF_00649">
    <property type="entry name" value="DNA_gyrase_inhibitor_YacG"/>
    <property type="match status" value="1"/>
</dbReference>
<dbReference type="STRING" id="996342.SAMN05443551_1235"/>
<evidence type="ECO:0000313" key="5">
    <source>
        <dbReference type="Proteomes" id="UP000184221"/>
    </source>
</evidence>
<dbReference type="Gene3D" id="3.30.50.10">
    <property type="entry name" value="Erythroid Transcription Factor GATA-1, subunit A"/>
    <property type="match status" value="1"/>
</dbReference>
<sequence>MSCPICGKETSQQLRPFCSKRCADLDLGRWLNGQYAVPSEDPEDIEAALEAAEAERPREDKLH</sequence>
<protein>
    <recommendedName>
        <fullName evidence="3">DNA gyrase inhibitor YacG</fullName>
    </recommendedName>
</protein>
<comment type="function">
    <text evidence="3">Inhibits all the catalytic activities of DNA gyrase by preventing its interaction with DNA. Acts by binding directly to the C-terminal domain of GyrB, which probably disrupts DNA binding by the gyrase.</text>
</comment>
<dbReference type="InterPro" id="IPR013088">
    <property type="entry name" value="Znf_NHR/GATA"/>
</dbReference>
<dbReference type="PANTHER" id="PTHR36150:SF1">
    <property type="entry name" value="DNA GYRASE INHIBITOR YACG"/>
    <property type="match status" value="1"/>
</dbReference>
<evidence type="ECO:0000256" key="1">
    <source>
        <dbReference type="ARBA" id="ARBA00022723"/>
    </source>
</evidence>
<keyword evidence="5" id="KW-1185">Reference proteome</keyword>
<feature type="binding site" evidence="3">
    <location>
        <position position="22"/>
    </location>
    <ligand>
        <name>Zn(2+)</name>
        <dbReference type="ChEBI" id="CHEBI:29105"/>
    </ligand>
</feature>
<keyword evidence="1 3" id="KW-0479">Metal-binding</keyword>
<evidence type="ECO:0000256" key="3">
    <source>
        <dbReference type="HAMAP-Rule" id="MF_00649"/>
    </source>
</evidence>
<dbReference type="RefSeq" id="WP_072776555.1">
    <property type="nucleotide sequence ID" value="NZ_FQXC01000001.1"/>
</dbReference>
<dbReference type="AlphaFoldDB" id="A0A1M5PBM8"/>
<reference evidence="4 5" key="1">
    <citation type="submission" date="2016-11" db="EMBL/GenBank/DDBJ databases">
        <authorList>
            <person name="Jaros S."/>
            <person name="Januszkiewicz K."/>
            <person name="Wedrychowicz H."/>
        </authorList>
    </citation>
    <scope>NUCLEOTIDE SEQUENCE [LARGE SCALE GENOMIC DNA]</scope>
    <source>
        <strain evidence="4 5">DSM 29431</strain>
    </source>
</reference>
<dbReference type="GO" id="GO:0008657">
    <property type="term" value="F:DNA topoisomerase type II (double strand cut, ATP-hydrolyzing) inhibitor activity"/>
    <property type="evidence" value="ECO:0007669"/>
    <property type="project" value="UniProtKB-UniRule"/>
</dbReference>
<dbReference type="OrthoDB" id="9809663at2"/>
<dbReference type="EMBL" id="FQXC01000001">
    <property type="protein sequence ID" value="SHG99180.1"/>
    <property type="molecule type" value="Genomic_DNA"/>
</dbReference>
<keyword evidence="2 3" id="KW-0862">Zinc</keyword>
<evidence type="ECO:0000313" key="4">
    <source>
        <dbReference type="EMBL" id="SHG99180.1"/>
    </source>
</evidence>
<dbReference type="GO" id="GO:0006355">
    <property type="term" value="P:regulation of DNA-templated transcription"/>
    <property type="evidence" value="ECO:0007669"/>
    <property type="project" value="InterPro"/>
</dbReference>
<dbReference type="PANTHER" id="PTHR36150">
    <property type="entry name" value="DNA GYRASE INHIBITOR YACG"/>
    <property type="match status" value="1"/>
</dbReference>
<proteinExistence type="inferred from homology"/>
<gene>
    <name evidence="3" type="primary">yacG</name>
    <name evidence="4" type="ORF">SAMN05443551_1235</name>
</gene>
<name>A0A1M5PBM8_9RHOB</name>